<gene>
    <name evidence="1" type="ordered locus">LEUM_1332</name>
</gene>
<dbReference type="AlphaFoldDB" id="Q03WJ5"/>
<dbReference type="EMBL" id="CP000414">
    <property type="protein sequence ID" value="ABJ62427.1"/>
    <property type="molecule type" value="Genomic_DNA"/>
</dbReference>
<evidence type="ECO:0000313" key="1">
    <source>
        <dbReference type="EMBL" id="ABJ62427.1"/>
    </source>
</evidence>
<keyword evidence="2" id="KW-1185">Reference proteome</keyword>
<proteinExistence type="predicted"/>
<dbReference type="Proteomes" id="UP000000362">
    <property type="component" value="Chromosome"/>
</dbReference>
<dbReference type="HOGENOM" id="CLU_3169823_0_0_9"/>
<reference evidence="1 2" key="1">
    <citation type="journal article" date="2006" name="Proc. Natl. Acad. Sci. U.S.A.">
        <title>Comparative genomics of the lactic acid bacteria.</title>
        <authorList>
            <person name="Makarova K."/>
            <person name="Slesarev A."/>
            <person name="Wolf Y."/>
            <person name="Sorokin A."/>
            <person name="Mirkin B."/>
            <person name="Koonin E."/>
            <person name="Pavlov A."/>
            <person name="Pavlova N."/>
            <person name="Karamychev V."/>
            <person name="Polouchine N."/>
            <person name="Shakhova V."/>
            <person name="Grigoriev I."/>
            <person name="Lou Y."/>
            <person name="Rohksar D."/>
            <person name="Lucas S."/>
            <person name="Huang K."/>
            <person name="Goodstein D.M."/>
            <person name="Hawkins T."/>
            <person name="Plengvidhya V."/>
            <person name="Welker D."/>
            <person name="Hughes J."/>
            <person name="Goh Y."/>
            <person name="Benson A."/>
            <person name="Baldwin K."/>
            <person name="Lee J.H."/>
            <person name="Diaz-Muniz I."/>
            <person name="Dosti B."/>
            <person name="Smeianov V."/>
            <person name="Wechter W."/>
            <person name="Barabote R."/>
            <person name="Lorca G."/>
            <person name="Altermann E."/>
            <person name="Barrangou R."/>
            <person name="Ganesan B."/>
            <person name="Xie Y."/>
            <person name="Rawsthorne H."/>
            <person name="Tamir D."/>
            <person name="Parker C."/>
            <person name="Breidt F."/>
            <person name="Broadbent J."/>
            <person name="Hutkins R."/>
            <person name="O'Sullivan D."/>
            <person name="Steele J."/>
            <person name="Unlu G."/>
            <person name="Saier M."/>
            <person name="Klaenhammer T."/>
            <person name="Richardson P."/>
            <person name="Kozyavkin S."/>
            <person name="Weimer B."/>
            <person name="Mills D."/>
        </authorList>
    </citation>
    <scope>NUCLEOTIDE SEQUENCE [LARGE SCALE GENOMIC DNA]</scope>
    <source>
        <strain evidence="2">ATCC 8293 / DSM 20343 / BCRC 11652 / CCM 1803 / JCM 6124 / NCDO 523 / NBRC 100496 / NCIMB 8023 / NCTC 12954 / NRRL B-1118 / 37Y</strain>
    </source>
</reference>
<organism evidence="1 2">
    <name type="scientific">Leuconostoc mesenteroides subsp. mesenteroides (strain ATCC 8293 / DSM 20343 / BCRC 11652 / CCM 1803 / JCM 6124 / NCDO 523 / NBRC 100496 / NCIMB 8023 / NCTC 12954 / NRRL B-1118 / 37Y)</name>
    <dbReference type="NCBI Taxonomy" id="203120"/>
    <lineage>
        <taxon>Bacteria</taxon>
        <taxon>Bacillati</taxon>
        <taxon>Bacillota</taxon>
        <taxon>Bacilli</taxon>
        <taxon>Lactobacillales</taxon>
        <taxon>Lactobacillaceae</taxon>
        <taxon>Leuconostoc</taxon>
    </lineage>
</organism>
<accession>Q03WJ5</accession>
<dbReference type="KEGG" id="lme:LEUM_1332"/>
<dbReference type="EnsemblBacteria" id="ABJ62427">
    <property type="protein sequence ID" value="ABJ62427"/>
    <property type="gene ID" value="LEUM_1332"/>
</dbReference>
<protein>
    <submittedName>
        <fullName evidence="1">Uncharacterized protein</fullName>
    </submittedName>
</protein>
<evidence type="ECO:0000313" key="2">
    <source>
        <dbReference type="Proteomes" id="UP000000362"/>
    </source>
</evidence>
<sequence length="47" mass="5159">MTVTNPKKMPGTLEIMIGQSLYVLLQPYPVQREALIIATKGCKKPTG</sequence>
<name>Q03WJ5_LEUMM</name>